<dbReference type="SMART" id="SM00248">
    <property type="entry name" value="ANK"/>
    <property type="match status" value="9"/>
</dbReference>
<dbReference type="SMR" id="A2D970"/>
<feature type="repeat" description="ANK" evidence="1">
    <location>
        <begin position="411"/>
        <end position="443"/>
    </location>
</feature>
<dbReference type="Pfam" id="PF00023">
    <property type="entry name" value="Ank"/>
    <property type="match status" value="1"/>
</dbReference>
<dbReference type="PANTHER" id="PTHR24182">
    <property type="entry name" value="ANKYRIN REPEAT AND SOCS BOX CONTAINING 4"/>
    <property type="match status" value="1"/>
</dbReference>
<dbReference type="eggNOG" id="KOG4177">
    <property type="taxonomic scope" value="Eukaryota"/>
</dbReference>
<feature type="repeat" description="ANK" evidence="1">
    <location>
        <begin position="377"/>
        <end position="409"/>
    </location>
</feature>
<dbReference type="Pfam" id="PF13857">
    <property type="entry name" value="Ank_5"/>
    <property type="match status" value="1"/>
</dbReference>
<reference evidence="3" key="1">
    <citation type="submission" date="2006-10" db="EMBL/GenBank/DDBJ databases">
        <authorList>
            <person name="Amadeo P."/>
            <person name="Zhao Q."/>
            <person name="Wortman J."/>
            <person name="Fraser-Liggett C."/>
            <person name="Carlton J."/>
        </authorList>
    </citation>
    <scope>NUCLEOTIDE SEQUENCE</scope>
    <source>
        <strain evidence="3">G3</strain>
    </source>
</reference>
<gene>
    <name evidence="3" type="ORF">TVAG_183320</name>
</gene>
<dbReference type="KEGG" id="tva:5468655"/>
<dbReference type="PROSITE" id="PS50297">
    <property type="entry name" value="ANK_REP_REGION"/>
    <property type="match status" value="7"/>
</dbReference>
<evidence type="ECO:0000256" key="1">
    <source>
        <dbReference type="PROSITE-ProRule" id="PRU00023"/>
    </source>
</evidence>
<dbReference type="InterPro" id="IPR036770">
    <property type="entry name" value="Ankyrin_rpt-contain_sf"/>
</dbReference>
<feature type="domain" description="DUF3447" evidence="2">
    <location>
        <begin position="201"/>
        <end position="273"/>
    </location>
</feature>
<dbReference type="PANTHER" id="PTHR24182:SF13">
    <property type="entry name" value="LD18443P"/>
    <property type="match status" value="1"/>
</dbReference>
<feature type="repeat" description="ANK" evidence="1">
    <location>
        <begin position="478"/>
        <end position="510"/>
    </location>
</feature>
<feature type="repeat" description="ANK" evidence="1">
    <location>
        <begin position="344"/>
        <end position="376"/>
    </location>
</feature>
<dbReference type="Pfam" id="PF11929">
    <property type="entry name" value="DUF3447"/>
    <property type="match status" value="1"/>
</dbReference>
<name>A2D970_TRIV3</name>
<evidence type="ECO:0000313" key="3">
    <source>
        <dbReference type="EMBL" id="EAY23096.1"/>
    </source>
</evidence>
<dbReference type="PROSITE" id="PS50088">
    <property type="entry name" value="ANK_REPEAT"/>
    <property type="match status" value="8"/>
</dbReference>
<evidence type="ECO:0000313" key="4">
    <source>
        <dbReference type="Proteomes" id="UP000001542"/>
    </source>
</evidence>
<dbReference type="InterPro" id="IPR002110">
    <property type="entry name" value="Ankyrin_rpt"/>
</dbReference>
<dbReference type="AlphaFoldDB" id="A2D970"/>
<dbReference type="OrthoDB" id="71307at2759"/>
<sequence length="605" mass="69117">MKQEAAIKQLCEQIREENNDLMELSSYLFNLSNEDVLNFDTIFEKIRNIFIEKYEMEPANVLKLLYDANVFNNHAGELYWMLCKLLLKEYPISIYKLRVFRGILCDNFNELFNKVIVNKSKYLAQDSDTIPREFKRLQKEELHRIVMNDDIVNFKEYILEHNFDSKKQYKLNDNYKSVSLLEECAYFGSPSIFYFLLYNCNCKITDICLELSFIGGNDDIINECCNVLSVNDRCLENAIRSHNNVLIPKMLEFNNVQIDPESVIDSMNISIMLQQIEENPINIIYYLPGFPIQKFSAKIFDIVAMNFDINSDILFVKSLYYNNVKLAEHLLPNVKDIEISDDTNGKKAIHYASYFNQKELVEKLIKRGANVNSRDSTGRTPLHDAASTNARDLAELLLDNGADFNIVDNFYGAKPLHIAANKNSKETAELLIRKGCDVDTKDDISMLTPLHYTIEYNCKETAKFLIEEGADVNAKDFEGNTALYKSAEHGKTDMVEFFIKNGADYKAKNDDGSSLLHALLSMNNKSSAEYLMTLGLDVNAKNLLGKTPLHIAVESFDRPYVEILLKYGADVNGKDFNGITPLQIASWKGDEELADILISHGATYA</sequence>
<reference evidence="3" key="2">
    <citation type="journal article" date="2007" name="Science">
        <title>Draft genome sequence of the sexually transmitted pathogen Trichomonas vaginalis.</title>
        <authorList>
            <person name="Carlton J.M."/>
            <person name="Hirt R.P."/>
            <person name="Silva J.C."/>
            <person name="Delcher A.L."/>
            <person name="Schatz M."/>
            <person name="Zhao Q."/>
            <person name="Wortman J.R."/>
            <person name="Bidwell S.L."/>
            <person name="Alsmark U.C.M."/>
            <person name="Besteiro S."/>
            <person name="Sicheritz-Ponten T."/>
            <person name="Noel C.J."/>
            <person name="Dacks J.B."/>
            <person name="Foster P.G."/>
            <person name="Simillion C."/>
            <person name="Van de Peer Y."/>
            <person name="Miranda-Saavedra D."/>
            <person name="Barton G.J."/>
            <person name="Westrop G.D."/>
            <person name="Mueller S."/>
            <person name="Dessi D."/>
            <person name="Fiori P.L."/>
            <person name="Ren Q."/>
            <person name="Paulsen I."/>
            <person name="Zhang H."/>
            <person name="Bastida-Corcuera F.D."/>
            <person name="Simoes-Barbosa A."/>
            <person name="Brown M.T."/>
            <person name="Hayes R.D."/>
            <person name="Mukherjee M."/>
            <person name="Okumura C.Y."/>
            <person name="Schneider R."/>
            <person name="Smith A.J."/>
            <person name="Vanacova S."/>
            <person name="Villalvazo M."/>
            <person name="Haas B.J."/>
            <person name="Pertea M."/>
            <person name="Feldblyum T.V."/>
            <person name="Utterback T.R."/>
            <person name="Shu C.L."/>
            <person name="Osoegawa K."/>
            <person name="de Jong P.J."/>
            <person name="Hrdy I."/>
            <person name="Horvathova L."/>
            <person name="Zubacova Z."/>
            <person name="Dolezal P."/>
            <person name="Malik S.B."/>
            <person name="Logsdon J.M. Jr."/>
            <person name="Henze K."/>
            <person name="Gupta A."/>
            <person name="Wang C.C."/>
            <person name="Dunne R.L."/>
            <person name="Upcroft J.A."/>
            <person name="Upcroft P."/>
            <person name="White O."/>
            <person name="Salzberg S.L."/>
            <person name="Tang P."/>
            <person name="Chiu C.-H."/>
            <person name="Lee Y.-S."/>
            <person name="Embley T.M."/>
            <person name="Coombs G.H."/>
            <person name="Mottram J.C."/>
            <person name="Tachezy J."/>
            <person name="Fraser-Liggett C.M."/>
            <person name="Johnson P.J."/>
        </authorList>
    </citation>
    <scope>NUCLEOTIDE SEQUENCE [LARGE SCALE GENOMIC DNA]</scope>
    <source>
        <strain evidence="3">G3</strain>
    </source>
</reference>
<feature type="repeat" description="ANK" evidence="1">
    <location>
        <begin position="445"/>
        <end position="477"/>
    </location>
</feature>
<dbReference type="PRINTS" id="PR01415">
    <property type="entry name" value="ANKYRIN"/>
</dbReference>
<dbReference type="SUPFAM" id="SSF48403">
    <property type="entry name" value="Ankyrin repeat"/>
    <property type="match status" value="1"/>
</dbReference>
<keyword evidence="1" id="KW-0040">ANK repeat</keyword>
<dbReference type="EMBL" id="DS113180">
    <property type="protein sequence ID" value="EAY23096.1"/>
    <property type="molecule type" value="Genomic_DNA"/>
</dbReference>
<proteinExistence type="predicted"/>
<organism evidence="3 4">
    <name type="scientific">Trichomonas vaginalis (strain ATCC PRA-98 / G3)</name>
    <dbReference type="NCBI Taxonomy" id="412133"/>
    <lineage>
        <taxon>Eukaryota</taxon>
        <taxon>Metamonada</taxon>
        <taxon>Parabasalia</taxon>
        <taxon>Trichomonadida</taxon>
        <taxon>Trichomonadidae</taxon>
        <taxon>Trichomonas</taxon>
    </lineage>
</organism>
<keyword evidence="4" id="KW-1185">Reference proteome</keyword>
<feature type="repeat" description="ANK" evidence="1">
    <location>
        <begin position="577"/>
        <end position="605"/>
    </location>
</feature>
<dbReference type="InterPro" id="IPR020683">
    <property type="entry name" value="DUF3447"/>
</dbReference>
<feature type="repeat" description="ANK" evidence="1">
    <location>
        <begin position="544"/>
        <end position="576"/>
    </location>
</feature>
<dbReference type="VEuPathDB" id="TrichDB:TVAGG3_0771370"/>
<accession>A2D970</accession>
<feature type="repeat" description="ANK" evidence="1">
    <location>
        <begin position="511"/>
        <end position="543"/>
    </location>
</feature>
<dbReference type="Proteomes" id="UP000001542">
    <property type="component" value="Unassembled WGS sequence"/>
</dbReference>
<protein>
    <recommendedName>
        <fullName evidence="2">DUF3447 domain-containing protein</fullName>
    </recommendedName>
</protein>
<evidence type="ECO:0000259" key="2">
    <source>
        <dbReference type="Pfam" id="PF11929"/>
    </source>
</evidence>
<dbReference type="Pfam" id="PF12796">
    <property type="entry name" value="Ank_2"/>
    <property type="match status" value="2"/>
</dbReference>
<dbReference type="RefSeq" id="XP_001584082.1">
    <property type="nucleotide sequence ID" value="XM_001584032.1"/>
</dbReference>
<dbReference type="STRING" id="5722.A2D970"/>
<dbReference type="Gene3D" id="1.25.40.20">
    <property type="entry name" value="Ankyrin repeat-containing domain"/>
    <property type="match status" value="3"/>
</dbReference>
<dbReference type="InParanoid" id="A2D970"/>
<dbReference type="VEuPathDB" id="TrichDB:TVAG_183320"/>